<evidence type="ECO:0000313" key="8">
    <source>
        <dbReference type="EMBL" id="MFC0628804.1"/>
    </source>
</evidence>
<dbReference type="InterPro" id="IPR001207">
    <property type="entry name" value="Transposase_mutator"/>
</dbReference>
<dbReference type="Proteomes" id="UP001589890">
    <property type="component" value="Unassembled WGS sequence"/>
</dbReference>
<keyword evidence="4 6" id="KW-0238">DNA-binding</keyword>
<protein>
    <recommendedName>
        <fullName evidence="6">Mutator family transposase</fullName>
    </recommendedName>
</protein>
<dbReference type="PANTHER" id="PTHR33217">
    <property type="entry name" value="TRANSPOSASE FOR INSERTION SEQUENCE ELEMENT IS1081"/>
    <property type="match status" value="1"/>
</dbReference>
<dbReference type="Pfam" id="PF00872">
    <property type="entry name" value="Transposase_mut"/>
    <property type="match status" value="1"/>
</dbReference>
<evidence type="ECO:0000256" key="3">
    <source>
        <dbReference type="ARBA" id="ARBA00022578"/>
    </source>
</evidence>
<evidence type="ECO:0000256" key="4">
    <source>
        <dbReference type="ARBA" id="ARBA00023125"/>
    </source>
</evidence>
<evidence type="ECO:0000256" key="2">
    <source>
        <dbReference type="ARBA" id="ARBA00010961"/>
    </source>
</evidence>
<organism evidence="8 9">
    <name type="scientific">Kribbella deserti</name>
    <dbReference type="NCBI Taxonomy" id="1926257"/>
    <lineage>
        <taxon>Bacteria</taxon>
        <taxon>Bacillati</taxon>
        <taxon>Actinomycetota</taxon>
        <taxon>Actinomycetes</taxon>
        <taxon>Propionibacteriales</taxon>
        <taxon>Kribbellaceae</taxon>
        <taxon>Kribbella</taxon>
    </lineage>
</organism>
<evidence type="ECO:0000256" key="6">
    <source>
        <dbReference type="RuleBase" id="RU365089"/>
    </source>
</evidence>
<proteinExistence type="inferred from homology"/>
<reference evidence="8 9" key="1">
    <citation type="submission" date="2024-09" db="EMBL/GenBank/DDBJ databases">
        <authorList>
            <person name="Sun Q."/>
            <person name="Mori K."/>
        </authorList>
    </citation>
    <scope>NUCLEOTIDE SEQUENCE [LARGE SCALE GENOMIC DNA]</scope>
    <source>
        <strain evidence="8 9">CGMCC 1.15906</strain>
    </source>
</reference>
<keyword evidence="5 6" id="KW-0233">DNA recombination</keyword>
<keyword evidence="6" id="KW-0814">Transposable element</keyword>
<evidence type="ECO:0000256" key="1">
    <source>
        <dbReference type="ARBA" id="ARBA00002190"/>
    </source>
</evidence>
<keyword evidence="3 6" id="KW-0815">Transposition</keyword>
<dbReference type="PANTHER" id="PTHR33217:SF8">
    <property type="entry name" value="MUTATOR FAMILY TRANSPOSASE"/>
    <property type="match status" value="1"/>
</dbReference>
<dbReference type="RefSeq" id="WP_380056128.1">
    <property type="nucleotide sequence ID" value="NZ_JBHLTC010000040.1"/>
</dbReference>
<comment type="similarity">
    <text evidence="2 6">Belongs to the transposase mutator family.</text>
</comment>
<comment type="caution">
    <text evidence="8">The sequence shown here is derived from an EMBL/GenBank/DDBJ whole genome shotgun (WGS) entry which is preliminary data.</text>
</comment>
<accession>A0ABV6QVY8</accession>
<evidence type="ECO:0000256" key="5">
    <source>
        <dbReference type="ARBA" id="ARBA00023172"/>
    </source>
</evidence>
<comment type="function">
    <text evidence="1 6">Required for the transposition of the insertion element.</text>
</comment>
<name>A0ABV6QVY8_9ACTN</name>
<dbReference type="PROSITE" id="PS01007">
    <property type="entry name" value="TRANSPOSASE_MUTATOR"/>
    <property type="match status" value="1"/>
</dbReference>
<dbReference type="EMBL" id="JBHLTC010000040">
    <property type="protein sequence ID" value="MFC0628804.1"/>
    <property type="molecule type" value="Genomic_DNA"/>
</dbReference>
<gene>
    <name evidence="8" type="ORF">ACFFGN_32360</name>
</gene>
<sequence length="418" mass="46117">MGSAAPGVVDEQLIRGLTERARAEGLQLTGEGGLLGRLTKLVTEAALEGELDDHLGYAKHDPAGRNGSNSRNGKRSKTVLTEAGPVEIAVPRDRDGSFEPKLVAKRQRRLSGIDDLVISLSAKGLTHGEICAHLAEIYGTQVSKQTISTITDRVMDGMAEWQNRPLDRVYPVVFIDCINVKIRDGQVANRPIYIALAVTVDGTRDILGLWAGEHGDGEGAKYWLRVLTEIKNRGVNDVCIVVCDGLKGLPDAVTTVWPPAIVQTCIVHLLRNSFRYASRKDWATIAKDLKPIYTAPTEQAALDLFADFSDKWEARYPAIVRLWTNAWAEFVPFLAFDTEIRTIICTTNAIESINARIRRAVNARGHFPNDQAALKCVYLAIMSLDPTGKGRKRWTNRWKAALNAFDITFDGRLSATKN</sequence>
<dbReference type="NCBIfam" id="NF033543">
    <property type="entry name" value="transpos_IS256"/>
    <property type="match status" value="1"/>
</dbReference>
<evidence type="ECO:0000256" key="7">
    <source>
        <dbReference type="SAM" id="MobiDB-lite"/>
    </source>
</evidence>
<evidence type="ECO:0000313" key="9">
    <source>
        <dbReference type="Proteomes" id="UP001589890"/>
    </source>
</evidence>
<keyword evidence="9" id="KW-1185">Reference proteome</keyword>
<feature type="region of interest" description="Disordered" evidence="7">
    <location>
        <begin position="56"/>
        <end position="83"/>
    </location>
</feature>